<gene>
    <name evidence="1" type="ORF">KI809_12915</name>
</gene>
<proteinExistence type="predicted"/>
<evidence type="ECO:0000313" key="1">
    <source>
        <dbReference type="EMBL" id="MBT0665201.1"/>
    </source>
</evidence>
<name>A0AAW4LDI8_9BACT</name>
<comment type="caution">
    <text evidence="1">The sequence shown here is derived from an EMBL/GenBank/DDBJ whole genome shotgun (WGS) entry which is preliminary data.</text>
</comment>
<reference evidence="1 2" key="1">
    <citation type="submission" date="2021-05" db="EMBL/GenBank/DDBJ databases">
        <title>The draft genome of Geobacter pelophilus DSM 12255.</title>
        <authorList>
            <person name="Xu Z."/>
            <person name="Masuda Y."/>
            <person name="Itoh H."/>
            <person name="Senoo K."/>
        </authorList>
    </citation>
    <scope>NUCLEOTIDE SEQUENCE [LARGE SCALE GENOMIC DNA]</scope>
    <source>
        <strain evidence="1 2">DSM 12255</strain>
    </source>
</reference>
<evidence type="ECO:0000313" key="2">
    <source>
        <dbReference type="Proteomes" id="UP000811899"/>
    </source>
</evidence>
<accession>A0AAW4LDI8</accession>
<sequence>MGKGKVIYLDEYRRARQYRSLLGMIERHLAEAGLLWDGYCLRNSENQGLEDCWQAPEAEEWAGNKDLS</sequence>
<dbReference type="RefSeq" id="WP_214171975.1">
    <property type="nucleotide sequence ID" value="NZ_JAHCVJ010000005.1"/>
</dbReference>
<organism evidence="1 2">
    <name type="scientific">Geoanaerobacter pelophilus</name>
    <dbReference type="NCBI Taxonomy" id="60036"/>
    <lineage>
        <taxon>Bacteria</taxon>
        <taxon>Pseudomonadati</taxon>
        <taxon>Thermodesulfobacteriota</taxon>
        <taxon>Desulfuromonadia</taxon>
        <taxon>Geobacterales</taxon>
        <taxon>Geobacteraceae</taxon>
        <taxon>Geoanaerobacter</taxon>
    </lineage>
</organism>
<dbReference type="Proteomes" id="UP000811899">
    <property type="component" value="Unassembled WGS sequence"/>
</dbReference>
<dbReference type="AlphaFoldDB" id="A0AAW4LDI8"/>
<keyword evidence="2" id="KW-1185">Reference proteome</keyword>
<dbReference type="EMBL" id="JAHCVJ010000005">
    <property type="protein sequence ID" value="MBT0665201.1"/>
    <property type="molecule type" value="Genomic_DNA"/>
</dbReference>
<protein>
    <submittedName>
        <fullName evidence="1">Uncharacterized protein</fullName>
    </submittedName>
</protein>